<dbReference type="HOGENOM" id="CLU_2123575_0_0_1"/>
<protein>
    <submittedName>
        <fullName evidence="2">GG25029</fullName>
    </submittedName>
</protein>
<sequence length="114" mass="11918">MTLGPGEIAGAEDADASASADADAEAPPSWRGIYGAKSSEKVAAGGNCGHIIRDGRTPTGAPAAVGQRLVFLLRILFIAEYLNVSEENVSLHDNCSVPAFRKRSSSSSSSRRRD</sequence>
<proteinExistence type="predicted"/>
<name>B3NYQ2_DROER</name>
<accession>B3NYQ2</accession>
<feature type="compositionally biased region" description="Low complexity" evidence="1">
    <location>
        <begin position="16"/>
        <end position="29"/>
    </location>
</feature>
<organism evidence="2 3">
    <name type="scientific">Drosophila erecta</name>
    <name type="common">Fruit fly</name>
    <dbReference type="NCBI Taxonomy" id="7220"/>
    <lineage>
        <taxon>Eukaryota</taxon>
        <taxon>Metazoa</taxon>
        <taxon>Ecdysozoa</taxon>
        <taxon>Arthropoda</taxon>
        <taxon>Hexapoda</taxon>
        <taxon>Insecta</taxon>
        <taxon>Pterygota</taxon>
        <taxon>Neoptera</taxon>
        <taxon>Endopterygota</taxon>
        <taxon>Diptera</taxon>
        <taxon>Brachycera</taxon>
        <taxon>Muscomorpha</taxon>
        <taxon>Ephydroidea</taxon>
        <taxon>Drosophilidae</taxon>
        <taxon>Drosophila</taxon>
        <taxon>Sophophora</taxon>
    </lineage>
</organism>
<keyword evidence="3" id="KW-1185">Reference proteome</keyword>
<dbReference type="Proteomes" id="UP000008711">
    <property type="component" value="Unassembled WGS sequence"/>
</dbReference>
<feature type="region of interest" description="Disordered" evidence="1">
    <location>
        <begin position="1"/>
        <end position="31"/>
    </location>
</feature>
<reference evidence="2 3" key="2">
    <citation type="journal article" date="2008" name="Bioinformatics">
        <title>Assembly reconciliation.</title>
        <authorList>
            <person name="Zimin A.V."/>
            <person name="Smith D.R."/>
            <person name="Sutton G."/>
            <person name="Yorke J.A."/>
        </authorList>
    </citation>
    <scope>NUCLEOTIDE SEQUENCE [LARGE SCALE GENOMIC DNA]</scope>
    <source>
        <strain evidence="2 3">TSC#14021-0224.01</strain>
    </source>
</reference>
<evidence type="ECO:0000313" key="2">
    <source>
        <dbReference type="EMBL" id="EDV48165.1"/>
    </source>
</evidence>
<evidence type="ECO:0000256" key="1">
    <source>
        <dbReference type="SAM" id="MobiDB-lite"/>
    </source>
</evidence>
<gene>
    <name evidence="2" type="primary">Dere\GG25029</name>
    <name evidence="2" type="ORF">Dere_GG25029</name>
</gene>
<reference evidence="2 3" key="1">
    <citation type="journal article" date="2007" name="Nature">
        <title>Evolution of genes and genomes on the Drosophila phylogeny.</title>
        <authorList>
            <consortium name="Drosophila 12 Genomes Consortium"/>
            <person name="Clark A.G."/>
            <person name="Eisen M.B."/>
            <person name="Smith D.R."/>
            <person name="Bergman C.M."/>
            <person name="Oliver B."/>
            <person name="Markow T.A."/>
            <person name="Kaufman T.C."/>
            <person name="Kellis M."/>
            <person name="Gelbart W."/>
            <person name="Iyer V.N."/>
            <person name="Pollard D.A."/>
            <person name="Sackton T.B."/>
            <person name="Larracuente A.M."/>
            <person name="Singh N.D."/>
            <person name="Abad J.P."/>
            <person name="Abt D.N."/>
            <person name="Adryan B."/>
            <person name="Aguade M."/>
            <person name="Akashi H."/>
            <person name="Anderson W.W."/>
            <person name="Aquadro C.F."/>
            <person name="Ardell D.H."/>
            <person name="Arguello R."/>
            <person name="Artieri C.G."/>
            <person name="Barbash D.A."/>
            <person name="Barker D."/>
            <person name="Barsanti P."/>
            <person name="Batterham P."/>
            <person name="Batzoglou S."/>
            <person name="Begun D."/>
            <person name="Bhutkar A."/>
            <person name="Blanco E."/>
            <person name="Bosak S.A."/>
            <person name="Bradley R.K."/>
            <person name="Brand A.D."/>
            <person name="Brent M.R."/>
            <person name="Brooks A.N."/>
            <person name="Brown R.H."/>
            <person name="Butlin R.K."/>
            <person name="Caggese C."/>
            <person name="Calvi B.R."/>
            <person name="Bernardo de Carvalho A."/>
            <person name="Caspi A."/>
            <person name="Castrezana S."/>
            <person name="Celniker S.E."/>
            <person name="Chang J.L."/>
            <person name="Chapple C."/>
            <person name="Chatterji S."/>
            <person name="Chinwalla A."/>
            <person name="Civetta A."/>
            <person name="Clifton S.W."/>
            <person name="Comeron J.M."/>
            <person name="Costello J.C."/>
            <person name="Coyne J.A."/>
            <person name="Daub J."/>
            <person name="David R.G."/>
            <person name="Delcher A.L."/>
            <person name="Delehaunty K."/>
            <person name="Do C.B."/>
            <person name="Ebling H."/>
            <person name="Edwards K."/>
            <person name="Eickbush T."/>
            <person name="Evans J.D."/>
            <person name="Filipski A."/>
            <person name="Findeiss S."/>
            <person name="Freyhult E."/>
            <person name="Fulton L."/>
            <person name="Fulton R."/>
            <person name="Garcia A.C."/>
            <person name="Gardiner A."/>
            <person name="Garfield D.A."/>
            <person name="Garvin B.E."/>
            <person name="Gibson G."/>
            <person name="Gilbert D."/>
            <person name="Gnerre S."/>
            <person name="Godfrey J."/>
            <person name="Good R."/>
            <person name="Gotea V."/>
            <person name="Gravely B."/>
            <person name="Greenberg A.J."/>
            <person name="Griffiths-Jones S."/>
            <person name="Gross S."/>
            <person name="Guigo R."/>
            <person name="Gustafson E.A."/>
            <person name="Haerty W."/>
            <person name="Hahn M.W."/>
            <person name="Halligan D.L."/>
            <person name="Halpern A.L."/>
            <person name="Halter G.M."/>
            <person name="Han M.V."/>
            <person name="Heger A."/>
            <person name="Hillier L."/>
            <person name="Hinrichs A.S."/>
            <person name="Holmes I."/>
            <person name="Hoskins R.A."/>
            <person name="Hubisz M.J."/>
            <person name="Hultmark D."/>
            <person name="Huntley M.A."/>
            <person name="Jaffe D.B."/>
            <person name="Jagadeeshan S."/>
            <person name="Jeck W.R."/>
            <person name="Johnson J."/>
            <person name="Jones C.D."/>
            <person name="Jordan W.C."/>
            <person name="Karpen G.H."/>
            <person name="Kataoka E."/>
            <person name="Keightley P.D."/>
            <person name="Kheradpour P."/>
            <person name="Kirkness E.F."/>
            <person name="Koerich L.B."/>
            <person name="Kristiansen K."/>
            <person name="Kudrna D."/>
            <person name="Kulathinal R.J."/>
            <person name="Kumar S."/>
            <person name="Kwok R."/>
            <person name="Lander E."/>
            <person name="Langley C.H."/>
            <person name="Lapoint R."/>
            <person name="Lazzaro B.P."/>
            <person name="Lee S.J."/>
            <person name="Levesque L."/>
            <person name="Li R."/>
            <person name="Lin C.F."/>
            <person name="Lin M.F."/>
            <person name="Lindblad-Toh K."/>
            <person name="Llopart A."/>
            <person name="Long M."/>
            <person name="Low L."/>
            <person name="Lozovsky E."/>
            <person name="Lu J."/>
            <person name="Luo M."/>
            <person name="Machado C.A."/>
            <person name="Makalowski W."/>
            <person name="Marzo M."/>
            <person name="Matsuda M."/>
            <person name="Matzkin L."/>
            <person name="McAllister B."/>
            <person name="McBride C.S."/>
            <person name="McKernan B."/>
            <person name="McKernan K."/>
            <person name="Mendez-Lago M."/>
            <person name="Minx P."/>
            <person name="Mollenhauer M.U."/>
            <person name="Montooth K."/>
            <person name="Mount S.M."/>
            <person name="Mu X."/>
            <person name="Myers E."/>
            <person name="Negre B."/>
            <person name="Newfeld S."/>
            <person name="Nielsen R."/>
            <person name="Noor M.A."/>
            <person name="O'Grady P."/>
            <person name="Pachter L."/>
            <person name="Papaceit M."/>
            <person name="Parisi M.J."/>
            <person name="Parisi M."/>
            <person name="Parts L."/>
            <person name="Pedersen J.S."/>
            <person name="Pesole G."/>
            <person name="Phillippy A.M."/>
            <person name="Ponting C.P."/>
            <person name="Pop M."/>
            <person name="Porcelli D."/>
            <person name="Powell J.R."/>
            <person name="Prohaska S."/>
            <person name="Pruitt K."/>
            <person name="Puig M."/>
            <person name="Quesneville H."/>
            <person name="Ram K.R."/>
            <person name="Rand D."/>
            <person name="Rasmussen M.D."/>
            <person name="Reed L.K."/>
            <person name="Reenan R."/>
            <person name="Reily A."/>
            <person name="Remington K.A."/>
            <person name="Rieger T.T."/>
            <person name="Ritchie M.G."/>
            <person name="Robin C."/>
            <person name="Rogers Y.H."/>
            <person name="Rohde C."/>
            <person name="Rozas J."/>
            <person name="Rubenfield M.J."/>
            <person name="Ruiz A."/>
            <person name="Russo S."/>
            <person name="Salzberg S.L."/>
            <person name="Sanchez-Gracia A."/>
            <person name="Saranga D.J."/>
            <person name="Sato H."/>
            <person name="Schaeffer S.W."/>
            <person name="Schatz M.C."/>
            <person name="Schlenke T."/>
            <person name="Schwartz R."/>
            <person name="Segarra C."/>
            <person name="Singh R.S."/>
            <person name="Sirot L."/>
            <person name="Sirota M."/>
            <person name="Sisneros N.B."/>
            <person name="Smith C.D."/>
            <person name="Smith T.F."/>
            <person name="Spieth J."/>
            <person name="Stage D.E."/>
            <person name="Stark A."/>
            <person name="Stephan W."/>
            <person name="Strausberg R.L."/>
            <person name="Strempel S."/>
            <person name="Sturgill D."/>
            <person name="Sutton G."/>
            <person name="Sutton G.G."/>
            <person name="Tao W."/>
            <person name="Teichmann S."/>
            <person name="Tobari Y.N."/>
            <person name="Tomimura Y."/>
            <person name="Tsolas J.M."/>
            <person name="Valente V.L."/>
            <person name="Venter E."/>
            <person name="Venter J.C."/>
            <person name="Vicario S."/>
            <person name="Vieira F.G."/>
            <person name="Vilella A.J."/>
            <person name="Villasante A."/>
            <person name="Walenz B."/>
            <person name="Wang J."/>
            <person name="Wasserman M."/>
            <person name="Watts T."/>
            <person name="Wilson D."/>
            <person name="Wilson R.K."/>
            <person name="Wing R.A."/>
            <person name="Wolfner M.F."/>
            <person name="Wong A."/>
            <person name="Wong G.K."/>
            <person name="Wu C.I."/>
            <person name="Wu G."/>
            <person name="Yamamoto D."/>
            <person name="Yang H.P."/>
            <person name="Yang S.P."/>
            <person name="Yorke J.A."/>
            <person name="Yoshida K."/>
            <person name="Zdobnov E."/>
            <person name="Zhang P."/>
            <person name="Zhang Y."/>
            <person name="Zimin A.V."/>
            <person name="Baldwin J."/>
            <person name="Abdouelleil A."/>
            <person name="Abdulkadir J."/>
            <person name="Abebe A."/>
            <person name="Abera B."/>
            <person name="Abreu J."/>
            <person name="Acer S.C."/>
            <person name="Aftuck L."/>
            <person name="Alexander A."/>
            <person name="An P."/>
            <person name="Anderson E."/>
            <person name="Anderson S."/>
            <person name="Arachi H."/>
            <person name="Azer M."/>
            <person name="Bachantsang P."/>
            <person name="Barry A."/>
            <person name="Bayul T."/>
            <person name="Berlin A."/>
            <person name="Bessette D."/>
            <person name="Bloom T."/>
            <person name="Blye J."/>
            <person name="Boguslavskiy L."/>
            <person name="Bonnet C."/>
            <person name="Boukhgalter B."/>
            <person name="Bourzgui I."/>
            <person name="Brown A."/>
            <person name="Cahill P."/>
            <person name="Channer S."/>
            <person name="Cheshatsang Y."/>
            <person name="Chuda L."/>
            <person name="Citroen M."/>
            <person name="Collymore A."/>
            <person name="Cooke P."/>
            <person name="Costello M."/>
            <person name="D'Aco K."/>
            <person name="Daza R."/>
            <person name="De Haan G."/>
            <person name="DeGray S."/>
            <person name="DeMaso C."/>
            <person name="Dhargay N."/>
            <person name="Dooley K."/>
            <person name="Dooley E."/>
            <person name="Doricent M."/>
            <person name="Dorje P."/>
            <person name="Dorjee K."/>
            <person name="Dupes A."/>
            <person name="Elong R."/>
            <person name="Falk J."/>
            <person name="Farina A."/>
            <person name="Faro S."/>
            <person name="Ferguson D."/>
            <person name="Fisher S."/>
            <person name="Foley C.D."/>
            <person name="Franke A."/>
            <person name="Friedrich D."/>
            <person name="Gadbois L."/>
            <person name="Gearin G."/>
            <person name="Gearin C.R."/>
            <person name="Giannoukos G."/>
            <person name="Goode T."/>
            <person name="Graham J."/>
            <person name="Grandbois E."/>
            <person name="Grewal S."/>
            <person name="Gyaltsen K."/>
            <person name="Hafez N."/>
            <person name="Hagos B."/>
            <person name="Hall J."/>
            <person name="Henson C."/>
            <person name="Hollinger A."/>
            <person name="Honan T."/>
            <person name="Huard M.D."/>
            <person name="Hughes L."/>
            <person name="Hurhula B."/>
            <person name="Husby M.E."/>
            <person name="Kamat A."/>
            <person name="Kanga B."/>
            <person name="Kashin S."/>
            <person name="Khazanovich D."/>
            <person name="Kisner P."/>
            <person name="Lance K."/>
            <person name="Lara M."/>
            <person name="Lee W."/>
            <person name="Lennon N."/>
            <person name="Letendre F."/>
            <person name="LeVine R."/>
            <person name="Lipovsky A."/>
            <person name="Liu X."/>
            <person name="Liu J."/>
            <person name="Liu S."/>
            <person name="Lokyitsang T."/>
            <person name="Lokyitsang Y."/>
            <person name="Lubonja R."/>
            <person name="Lui A."/>
            <person name="MacDonald P."/>
            <person name="Magnisalis V."/>
            <person name="Maru K."/>
            <person name="Matthews C."/>
            <person name="McCusker W."/>
            <person name="McDonough S."/>
            <person name="Mehta T."/>
            <person name="Meldrim J."/>
            <person name="Meneus L."/>
            <person name="Mihai O."/>
            <person name="Mihalev A."/>
            <person name="Mihova T."/>
            <person name="Mittelman R."/>
            <person name="Mlenga V."/>
            <person name="Montmayeur A."/>
            <person name="Mulrain L."/>
            <person name="Navidi A."/>
            <person name="Naylor J."/>
            <person name="Negash T."/>
            <person name="Nguyen T."/>
            <person name="Nguyen N."/>
            <person name="Nicol R."/>
            <person name="Norbu C."/>
            <person name="Norbu N."/>
            <person name="Novod N."/>
            <person name="O'Neill B."/>
            <person name="Osman S."/>
            <person name="Markiewicz E."/>
            <person name="Oyono O.L."/>
            <person name="Patti C."/>
            <person name="Phunkhang P."/>
            <person name="Pierre F."/>
            <person name="Priest M."/>
            <person name="Raghuraman S."/>
            <person name="Rege F."/>
            <person name="Reyes R."/>
            <person name="Rise C."/>
            <person name="Rogov P."/>
            <person name="Ross K."/>
            <person name="Ryan E."/>
            <person name="Settipalli S."/>
            <person name="Shea T."/>
            <person name="Sherpa N."/>
            <person name="Shi L."/>
            <person name="Shih D."/>
            <person name="Sparrow T."/>
            <person name="Spaulding J."/>
            <person name="Stalker J."/>
            <person name="Stange-Thomann N."/>
            <person name="Stavropoulos S."/>
            <person name="Stone C."/>
            <person name="Strader C."/>
            <person name="Tesfaye S."/>
            <person name="Thomson T."/>
            <person name="Thoulutsang Y."/>
            <person name="Thoulutsang D."/>
            <person name="Topham K."/>
            <person name="Topping I."/>
            <person name="Tsamla T."/>
            <person name="Vassiliev H."/>
            <person name="Vo A."/>
            <person name="Wangchuk T."/>
            <person name="Wangdi T."/>
            <person name="Weiand M."/>
            <person name="Wilkinson J."/>
            <person name="Wilson A."/>
            <person name="Yadav S."/>
            <person name="Young G."/>
            <person name="Yu Q."/>
            <person name="Zembek L."/>
            <person name="Zhong D."/>
            <person name="Zimmer A."/>
            <person name="Zwirko Z."/>
            <person name="Jaffe D.B."/>
            <person name="Alvarez P."/>
            <person name="Brockman W."/>
            <person name="Butler J."/>
            <person name="Chin C."/>
            <person name="Gnerre S."/>
            <person name="Grabherr M."/>
            <person name="Kleber M."/>
            <person name="Mauceli E."/>
            <person name="MacCallum I."/>
        </authorList>
    </citation>
    <scope>NUCLEOTIDE SEQUENCE [LARGE SCALE GENOMIC DNA]</scope>
    <source>
        <strain evidence="2 3">TSC#14021-0224.01</strain>
    </source>
</reference>
<dbReference type="EMBL" id="CH954181">
    <property type="protein sequence ID" value="EDV48165.1"/>
    <property type="molecule type" value="Genomic_DNA"/>
</dbReference>
<dbReference type="AlphaFoldDB" id="B3NYQ2"/>
<evidence type="ECO:0000313" key="3">
    <source>
        <dbReference type="Proteomes" id="UP000008711"/>
    </source>
</evidence>